<feature type="region of interest" description="Disordered" evidence="1">
    <location>
        <begin position="86"/>
        <end position="119"/>
    </location>
</feature>
<feature type="region of interest" description="Disordered" evidence="1">
    <location>
        <begin position="36"/>
        <end position="64"/>
    </location>
</feature>
<dbReference type="Proteomes" id="UP000318422">
    <property type="component" value="Unassembled WGS sequence"/>
</dbReference>
<dbReference type="RefSeq" id="WP_141348886.1">
    <property type="nucleotide sequence ID" value="NZ_BJNV01000004.1"/>
</dbReference>
<gene>
    <name evidence="3" type="ORF">ZRA01_01920</name>
</gene>
<reference evidence="3 4" key="1">
    <citation type="submission" date="2019-06" db="EMBL/GenBank/DDBJ databases">
        <title>Whole genome shotgun sequence of Zoogloea ramigera NBRC 15342.</title>
        <authorList>
            <person name="Hosoyama A."/>
            <person name="Uohara A."/>
            <person name="Ohji S."/>
            <person name="Ichikawa N."/>
        </authorList>
    </citation>
    <scope>NUCLEOTIDE SEQUENCE [LARGE SCALE GENOMIC DNA]</scope>
    <source>
        <strain evidence="3 4">NBRC 15342</strain>
    </source>
</reference>
<dbReference type="InterPro" id="IPR013424">
    <property type="entry name" value="Ice-binding_C"/>
</dbReference>
<feature type="region of interest" description="Disordered" evidence="1">
    <location>
        <begin position="157"/>
        <end position="195"/>
    </location>
</feature>
<protein>
    <recommendedName>
        <fullName evidence="2">Ice-binding protein C-terminal domain-containing protein</fullName>
    </recommendedName>
</protein>
<evidence type="ECO:0000313" key="3">
    <source>
        <dbReference type="EMBL" id="GEC94119.1"/>
    </source>
</evidence>
<evidence type="ECO:0000256" key="1">
    <source>
        <dbReference type="SAM" id="MobiDB-lite"/>
    </source>
</evidence>
<dbReference type="AlphaFoldDB" id="A0A4Y4CQK0"/>
<organism evidence="3 4">
    <name type="scientific">Zoogloea ramigera</name>
    <dbReference type="NCBI Taxonomy" id="350"/>
    <lineage>
        <taxon>Bacteria</taxon>
        <taxon>Pseudomonadati</taxon>
        <taxon>Pseudomonadota</taxon>
        <taxon>Betaproteobacteria</taxon>
        <taxon>Rhodocyclales</taxon>
        <taxon>Zoogloeaceae</taxon>
        <taxon>Zoogloea</taxon>
    </lineage>
</organism>
<dbReference type="EMBL" id="BJNV01000004">
    <property type="protein sequence ID" value="GEC94119.1"/>
    <property type="molecule type" value="Genomic_DNA"/>
</dbReference>
<feature type="compositionally biased region" description="Low complexity" evidence="1">
    <location>
        <begin position="161"/>
        <end position="177"/>
    </location>
</feature>
<accession>A0A4Y4CQK0</accession>
<proteinExistence type="predicted"/>
<feature type="domain" description="Ice-binding protein C-terminal" evidence="2">
    <location>
        <begin position="237"/>
        <end position="262"/>
    </location>
</feature>
<name>A0A4Y4CQK0_ZOORA</name>
<sequence>MHKAFFTRFATAGIAVAPLTLVSALIWIDGSHAGQTSGQRGLAVAPETTAQTGTPTKPRPVPPLRAADPTLDSIGYSAEALVFGRASDPDATPAPTRSAITPTGLRGRQDGSTEPGHADQWAADLAPSAHAASPYGRHWIGTPQAFWNAGQPGVSRAFTAPTGTSGSSVSSGTTPGSENPASGPSAPGTPQLFYAPDNPVAVLTAASPGATPAESSGEPLALPTAPVITARNATSQAVPEPSTLGLALGALGLAGLGRCSRRPARRSGG</sequence>
<evidence type="ECO:0000313" key="4">
    <source>
        <dbReference type="Proteomes" id="UP000318422"/>
    </source>
</evidence>
<evidence type="ECO:0000259" key="2">
    <source>
        <dbReference type="Pfam" id="PF07589"/>
    </source>
</evidence>
<keyword evidence="4" id="KW-1185">Reference proteome</keyword>
<dbReference type="Pfam" id="PF07589">
    <property type="entry name" value="PEP-CTERM"/>
    <property type="match status" value="1"/>
</dbReference>
<comment type="caution">
    <text evidence="3">The sequence shown here is derived from an EMBL/GenBank/DDBJ whole genome shotgun (WGS) entry which is preliminary data.</text>
</comment>